<gene>
    <name evidence="2" type="ORF">SAMN05660691_02510</name>
</gene>
<protein>
    <submittedName>
        <fullName evidence="2">Uncharacterized protein</fullName>
    </submittedName>
</protein>
<feature type="transmembrane region" description="Helical" evidence="1">
    <location>
        <begin position="6"/>
        <end position="23"/>
    </location>
</feature>
<dbReference type="AlphaFoldDB" id="A0A1H6M7N1"/>
<dbReference type="STRING" id="173990.SAMN05660691_02510"/>
<keyword evidence="1" id="KW-0472">Membrane</keyword>
<accession>A0A1H6M7N1</accession>
<organism evidence="2 3">
    <name type="scientific">Rheinheimera pacifica</name>
    <dbReference type="NCBI Taxonomy" id="173990"/>
    <lineage>
        <taxon>Bacteria</taxon>
        <taxon>Pseudomonadati</taxon>
        <taxon>Pseudomonadota</taxon>
        <taxon>Gammaproteobacteria</taxon>
        <taxon>Chromatiales</taxon>
        <taxon>Chromatiaceae</taxon>
        <taxon>Rheinheimera</taxon>
    </lineage>
</organism>
<proteinExistence type="predicted"/>
<keyword evidence="1" id="KW-1133">Transmembrane helix</keyword>
<sequence>MLKLKFIAAAISILGLLVFGFYANEARKEIYYLCGNVSKGTAYSSVIRQLNTVNLSEYKVENLPQGKRVSHSSVLHFHLLSCDIEFNPQEKVVSVLYG</sequence>
<evidence type="ECO:0000313" key="3">
    <source>
        <dbReference type="Proteomes" id="UP000199371"/>
    </source>
</evidence>
<dbReference type="Proteomes" id="UP000199371">
    <property type="component" value="Unassembled WGS sequence"/>
</dbReference>
<name>A0A1H6M7N1_9GAMM</name>
<dbReference type="EMBL" id="FNXF01000009">
    <property type="protein sequence ID" value="SEH97273.1"/>
    <property type="molecule type" value="Genomic_DNA"/>
</dbReference>
<dbReference type="OrthoDB" id="6332464at2"/>
<evidence type="ECO:0000256" key="1">
    <source>
        <dbReference type="SAM" id="Phobius"/>
    </source>
</evidence>
<reference evidence="3" key="1">
    <citation type="submission" date="2016-10" db="EMBL/GenBank/DDBJ databases">
        <authorList>
            <person name="Varghese N."/>
            <person name="Submissions S."/>
        </authorList>
    </citation>
    <scope>NUCLEOTIDE SEQUENCE [LARGE SCALE GENOMIC DNA]</scope>
    <source>
        <strain evidence="3">DSM 17616</strain>
    </source>
</reference>
<keyword evidence="1" id="KW-0812">Transmembrane</keyword>
<dbReference type="RefSeq" id="WP_092793807.1">
    <property type="nucleotide sequence ID" value="NZ_FNXF01000009.1"/>
</dbReference>
<keyword evidence="3" id="KW-1185">Reference proteome</keyword>
<evidence type="ECO:0000313" key="2">
    <source>
        <dbReference type="EMBL" id="SEH97273.1"/>
    </source>
</evidence>